<keyword evidence="6 13" id="KW-0808">Transferase</keyword>
<dbReference type="InterPro" id="IPR001048">
    <property type="entry name" value="Asp/Glu/Uridylate_kinase"/>
</dbReference>
<dbReference type="GO" id="GO:0004072">
    <property type="term" value="F:aspartate kinase activity"/>
    <property type="evidence" value="ECO:0007669"/>
    <property type="project" value="UniProtKB-EC"/>
</dbReference>
<dbReference type="InterPro" id="IPR045865">
    <property type="entry name" value="ACT-like_dom_sf"/>
</dbReference>
<dbReference type="NCBIfam" id="TIGR00657">
    <property type="entry name" value="asp_kinases"/>
    <property type="match status" value="1"/>
</dbReference>
<keyword evidence="14" id="KW-0028">Amino-acid biosynthesis</keyword>
<evidence type="ECO:0000256" key="5">
    <source>
        <dbReference type="ARBA" id="ARBA00010122"/>
    </source>
</evidence>
<evidence type="ECO:0000256" key="10">
    <source>
        <dbReference type="ARBA" id="ARBA00022915"/>
    </source>
</evidence>
<dbReference type="PIRSF" id="PIRSF000726">
    <property type="entry name" value="Asp_kin"/>
    <property type="match status" value="1"/>
</dbReference>
<comment type="caution">
    <text evidence="16">The sequence shown here is derived from an EMBL/GenBank/DDBJ whole genome shotgun (WGS) entry which is preliminary data.</text>
</comment>
<keyword evidence="7" id="KW-0547">Nucleotide-binding</keyword>
<comment type="pathway">
    <text evidence="4 14">Amino-acid biosynthesis; L-threonine biosynthesis; L-threonine from L-aspartate: step 1/5.</text>
</comment>
<evidence type="ECO:0000313" key="17">
    <source>
        <dbReference type="Proteomes" id="UP001524478"/>
    </source>
</evidence>
<evidence type="ECO:0000256" key="14">
    <source>
        <dbReference type="RuleBase" id="RU004249"/>
    </source>
</evidence>
<evidence type="ECO:0000256" key="7">
    <source>
        <dbReference type="ARBA" id="ARBA00022741"/>
    </source>
</evidence>
<comment type="pathway">
    <text evidence="3 14">Amino-acid biosynthesis; L-methionine biosynthesis via de novo pathway; L-homoserine from L-aspartate: step 1/3.</text>
</comment>
<comment type="function">
    <text evidence="1">Catalyzes the phosphorylation of the beta-carboxyl group of aspartic acid with ATP to yield 4-phospho-L-aspartate, which is involved in the branched biosynthetic pathway leading to the biosynthesis of amino acids threonine, isoleucine and methionine.</text>
</comment>
<dbReference type="SUPFAM" id="SSF53633">
    <property type="entry name" value="Carbamate kinase-like"/>
    <property type="match status" value="1"/>
</dbReference>
<evidence type="ECO:0000256" key="4">
    <source>
        <dbReference type="ARBA" id="ARBA00005139"/>
    </source>
</evidence>
<dbReference type="InterPro" id="IPR018042">
    <property type="entry name" value="Aspartate_kinase_CS"/>
</dbReference>
<dbReference type="EMBL" id="JANGAC010000003">
    <property type="protein sequence ID" value="MCQ4922444.1"/>
    <property type="molecule type" value="Genomic_DNA"/>
</dbReference>
<evidence type="ECO:0000313" key="16">
    <source>
        <dbReference type="EMBL" id="MCQ4922444.1"/>
    </source>
</evidence>
<evidence type="ECO:0000256" key="8">
    <source>
        <dbReference type="ARBA" id="ARBA00022777"/>
    </source>
</evidence>
<evidence type="ECO:0000256" key="3">
    <source>
        <dbReference type="ARBA" id="ARBA00004986"/>
    </source>
</evidence>
<evidence type="ECO:0000256" key="6">
    <source>
        <dbReference type="ARBA" id="ARBA00022679"/>
    </source>
</evidence>
<keyword evidence="10" id="KW-0220">Diaminopimelate biosynthesis</keyword>
<comment type="pathway">
    <text evidence="2 14">Amino-acid biosynthesis; L-lysine biosynthesis via DAP pathway; (S)-tetrahydrodipicolinate from L-aspartate: step 1/4.</text>
</comment>
<comment type="catalytic activity">
    <reaction evidence="12 13">
        <text>L-aspartate + ATP = 4-phospho-L-aspartate + ADP</text>
        <dbReference type="Rhea" id="RHEA:23776"/>
        <dbReference type="ChEBI" id="CHEBI:29991"/>
        <dbReference type="ChEBI" id="CHEBI:30616"/>
        <dbReference type="ChEBI" id="CHEBI:57535"/>
        <dbReference type="ChEBI" id="CHEBI:456216"/>
        <dbReference type="EC" id="2.7.2.4"/>
    </reaction>
</comment>
<dbReference type="PROSITE" id="PS51671">
    <property type="entry name" value="ACT"/>
    <property type="match status" value="1"/>
</dbReference>
<dbReference type="RefSeq" id="WP_256310857.1">
    <property type="nucleotide sequence ID" value="NZ_JANGAC010000003.1"/>
</dbReference>
<evidence type="ECO:0000256" key="2">
    <source>
        <dbReference type="ARBA" id="ARBA00004766"/>
    </source>
</evidence>
<dbReference type="InterPro" id="IPR036393">
    <property type="entry name" value="AceGlu_kinase-like_sf"/>
</dbReference>
<dbReference type="Proteomes" id="UP001524478">
    <property type="component" value="Unassembled WGS sequence"/>
</dbReference>
<evidence type="ECO:0000259" key="15">
    <source>
        <dbReference type="PROSITE" id="PS51671"/>
    </source>
</evidence>
<keyword evidence="11" id="KW-0457">Lysine biosynthesis</keyword>
<reference evidence="16 17" key="1">
    <citation type="submission" date="2022-06" db="EMBL/GenBank/DDBJ databases">
        <title>Isolation of gut microbiota from human fecal samples.</title>
        <authorList>
            <person name="Pamer E.G."/>
            <person name="Barat B."/>
            <person name="Waligurski E."/>
            <person name="Medina S."/>
            <person name="Paddock L."/>
            <person name="Mostad J."/>
        </authorList>
    </citation>
    <scope>NUCLEOTIDE SEQUENCE [LARGE SCALE GENOMIC DNA]</scope>
    <source>
        <strain evidence="16 17">DFI.7.95</strain>
    </source>
</reference>
<evidence type="ECO:0000256" key="11">
    <source>
        <dbReference type="ARBA" id="ARBA00023154"/>
    </source>
</evidence>
<dbReference type="InterPro" id="IPR002912">
    <property type="entry name" value="ACT_dom"/>
</dbReference>
<keyword evidence="9" id="KW-0067">ATP-binding</keyword>
<dbReference type="SUPFAM" id="SSF55021">
    <property type="entry name" value="ACT-like"/>
    <property type="match status" value="2"/>
</dbReference>
<comment type="similarity">
    <text evidence="5 13">Belongs to the aspartokinase family.</text>
</comment>
<evidence type="ECO:0000256" key="9">
    <source>
        <dbReference type="ARBA" id="ARBA00022840"/>
    </source>
</evidence>
<dbReference type="CDD" id="cd04916">
    <property type="entry name" value="ACT_AKiii-YclM-BS_2"/>
    <property type="match status" value="1"/>
</dbReference>
<keyword evidence="8 13" id="KW-0418">Kinase</keyword>
<protein>
    <recommendedName>
        <fullName evidence="13">Aspartokinase</fullName>
        <ecNumber evidence="13">2.7.2.4</ecNumber>
    </recommendedName>
</protein>
<dbReference type="PANTHER" id="PTHR21499">
    <property type="entry name" value="ASPARTATE KINASE"/>
    <property type="match status" value="1"/>
</dbReference>
<dbReference type="Gene3D" id="3.30.2130.10">
    <property type="entry name" value="VC0802-like"/>
    <property type="match status" value="1"/>
</dbReference>
<proteinExistence type="inferred from homology"/>
<keyword evidence="17" id="KW-1185">Reference proteome</keyword>
<dbReference type="InterPro" id="IPR005260">
    <property type="entry name" value="Asp_kin_monofn"/>
</dbReference>
<dbReference type="InterPro" id="IPR001341">
    <property type="entry name" value="Asp_kinase"/>
</dbReference>
<evidence type="ECO:0000256" key="1">
    <source>
        <dbReference type="ARBA" id="ARBA00003121"/>
    </source>
</evidence>
<evidence type="ECO:0000256" key="13">
    <source>
        <dbReference type="RuleBase" id="RU003448"/>
    </source>
</evidence>
<organism evidence="16 17">
    <name type="scientific">Tissierella carlieri</name>
    <dbReference type="NCBI Taxonomy" id="689904"/>
    <lineage>
        <taxon>Bacteria</taxon>
        <taxon>Bacillati</taxon>
        <taxon>Bacillota</taxon>
        <taxon>Tissierellia</taxon>
        <taxon>Tissierellales</taxon>
        <taxon>Tissierellaceae</taxon>
        <taxon>Tissierella</taxon>
    </lineage>
</organism>
<dbReference type="InterPro" id="IPR054352">
    <property type="entry name" value="ACT_Aspartokinase"/>
</dbReference>
<gene>
    <name evidence="16" type="ORF">NE686_05055</name>
</gene>
<accession>A0ABT1S7K8</accession>
<dbReference type="PANTHER" id="PTHR21499:SF67">
    <property type="entry name" value="ASPARTOKINASE 3"/>
    <property type="match status" value="1"/>
</dbReference>
<dbReference type="Gene3D" id="3.40.1160.10">
    <property type="entry name" value="Acetylglutamate kinase-like"/>
    <property type="match status" value="1"/>
</dbReference>
<evidence type="ECO:0000256" key="12">
    <source>
        <dbReference type="ARBA" id="ARBA00047872"/>
    </source>
</evidence>
<feature type="domain" description="ACT" evidence="15">
    <location>
        <begin position="375"/>
        <end position="442"/>
    </location>
</feature>
<name>A0ABT1S7K8_9FIRM</name>
<dbReference type="NCBIfam" id="NF006540">
    <property type="entry name" value="PRK09034.1"/>
    <property type="match status" value="1"/>
</dbReference>
<dbReference type="Pfam" id="PF22468">
    <property type="entry name" value="ACT_9"/>
    <property type="match status" value="1"/>
</dbReference>
<sequence>MIVAKFGGSSLADSTQFVKVKDVVNSDTRRRYIIPSAPGKRNSKDHKITDLLYMCYQLASHGLNFDEVYAIIEERYKDICNELNLSLQIDKTLNEIKDKIKNGASRDYSASRGEYLNAIILSNYLGFEFIDAAELIVFDKKGNFDSETTEKKVQLRLSEVSYGVIPGFYGAKENGEIVTFSRGGSDITGSIITSGVDGELYENWTDVSGFLMADPRIVKNPKPIEIITYKELRELSYMGAPVLHEEAIFPVKKAGIPINIKNTNFPEDPGTMIVNDHTPISSGNITGISGKKDFTVISIEKTLLNSETGILRKLISVFETNDISIEHVPTGIDSISVVVSNSELNSKMNKVIEEIRIYCNPDSISCYPNMALIAVVGRGMIKAKGVSAKVFSALGNSGVNVRMITQGSSELNIIIGIENDDFDKAMTAIYEVFENDSSMESD</sequence>
<dbReference type="Pfam" id="PF00696">
    <property type="entry name" value="AA_kinase"/>
    <property type="match status" value="1"/>
</dbReference>
<dbReference type="PROSITE" id="PS00324">
    <property type="entry name" value="ASPARTOKINASE"/>
    <property type="match status" value="1"/>
</dbReference>
<dbReference type="EC" id="2.7.2.4" evidence="13"/>